<dbReference type="Proteomes" id="UP000053831">
    <property type="component" value="Unassembled WGS sequence"/>
</dbReference>
<feature type="compositionally biased region" description="Basic and acidic residues" evidence="1">
    <location>
        <begin position="529"/>
        <end position="541"/>
    </location>
</feature>
<sequence length="580" mass="61463">MSLAQLSQLLPLPEEELQQVLDYALTLSKAEAASHFSNLLGDSPLAVDFISSFNSRRRQPQTPAPTPAPATSQPAAAAAAAPAAATTPGAIAPVPKWGKQSKKKKAAIHTPQARKVGDYAGPAGKAYNKKDADLEYMAPQRDSTPSTAAPSRHASRPSTPPKPKPEPVSAPQAKPAQPAPKQNITTAAGYLISDMPKKGKDKSAQNSRSSTPKPAAPSTGNVTKVSISGGVPMAGQSTALADLDLAIRSLEITTNPTLDNVQSRRCNCVATRHPLQAAAPNCLSCGKVVCLREGLGPCTFCGTPILSSGDIQAMIRELKDERGREKMAANAAAHRKPDAAAAAASSRTPRREEDSGGNTNSPSLAEAAARARDHRDKLLNFQANNAKRTTVHDEAADFDVSGAMSGMGSMWATPEERARELKRQQKLMREMEWNARPEYEKRQQIVSIDLSGRRVVKTIGSVQRPASPEEDGGENDEDEQRRGEEEKEEEEAEGKGSNYRIGGGAEAGRTAGGAFSSNPLLGAVMRPVFEAEGKGKGEAGRRERKKGWRRVQDDLDDNEGVILDGGALGRAGGGDEPECG</sequence>
<evidence type="ECO:0000313" key="3">
    <source>
        <dbReference type="EMBL" id="KOS22862.1"/>
    </source>
</evidence>
<organism evidence="3 4">
    <name type="scientific">Escovopsis weberi</name>
    <dbReference type="NCBI Taxonomy" id="150374"/>
    <lineage>
        <taxon>Eukaryota</taxon>
        <taxon>Fungi</taxon>
        <taxon>Dikarya</taxon>
        <taxon>Ascomycota</taxon>
        <taxon>Pezizomycotina</taxon>
        <taxon>Sordariomycetes</taxon>
        <taxon>Hypocreomycetidae</taxon>
        <taxon>Hypocreales</taxon>
        <taxon>Hypocreaceae</taxon>
        <taxon>Escovopsis</taxon>
    </lineage>
</organism>
<protein>
    <recommendedName>
        <fullName evidence="2">TRIP4/RQT4 C2HC5-type zinc finger domain-containing protein</fullName>
    </recommendedName>
</protein>
<reference evidence="3 4" key="1">
    <citation type="submission" date="2015-07" db="EMBL/GenBank/DDBJ databases">
        <title>The genome of the fungus Escovopsis weberi, a specialized disease agent of ant agriculture.</title>
        <authorList>
            <person name="de Man T.J."/>
            <person name="Stajich J.E."/>
            <person name="Kubicek C.P."/>
            <person name="Chenthamara K."/>
            <person name="Atanasova L."/>
            <person name="Druzhinina I.S."/>
            <person name="Birnbaum S."/>
            <person name="Barribeau S.M."/>
            <person name="Teiling C."/>
            <person name="Suen G."/>
            <person name="Currie C."/>
            <person name="Gerardo N.M."/>
        </authorList>
    </citation>
    <scope>NUCLEOTIDE SEQUENCE [LARGE SCALE GENOMIC DNA]</scope>
</reference>
<feature type="compositionally biased region" description="Pro residues" evidence="1">
    <location>
        <begin position="158"/>
        <end position="168"/>
    </location>
</feature>
<feature type="region of interest" description="Disordered" evidence="1">
    <location>
        <begin position="139"/>
        <end position="182"/>
    </location>
</feature>
<evidence type="ECO:0000256" key="1">
    <source>
        <dbReference type="SAM" id="MobiDB-lite"/>
    </source>
</evidence>
<dbReference type="GO" id="GO:0180022">
    <property type="term" value="C:RQC-trigger complex"/>
    <property type="evidence" value="ECO:0007669"/>
    <property type="project" value="InterPro"/>
</dbReference>
<name>A0A0M9VX67_ESCWE</name>
<evidence type="ECO:0000313" key="4">
    <source>
        <dbReference type="Proteomes" id="UP000053831"/>
    </source>
</evidence>
<dbReference type="PANTHER" id="PTHR12963">
    <property type="entry name" value="THYROID RECEPTOR INTERACTING PROTEIN RELATED"/>
    <property type="match status" value="1"/>
</dbReference>
<dbReference type="AlphaFoldDB" id="A0A0M9VX67"/>
<feature type="compositionally biased region" description="Acidic residues" evidence="1">
    <location>
        <begin position="468"/>
        <end position="478"/>
    </location>
</feature>
<dbReference type="GO" id="GO:0005634">
    <property type="term" value="C:nucleus"/>
    <property type="evidence" value="ECO:0007669"/>
    <property type="project" value="InterPro"/>
</dbReference>
<dbReference type="Pfam" id="PF06221">
    <property type="entry name" value="zf-C2HC5"/>
    <property type="match status" value="1"/>
</dbReference>
<dbReference type="EMBL" id="LGSR01000002">
    <property type="protein sequence ID" value="KOS22862.1"/>
    <property type="molecule type" value="Genomic_DNA"/>
</dbReference>
<feature type="compositionally biased region" description="Polar residues" evidence="1">
    <location>
        <begin position="204"/>
        <end position="226"/>
    </location>
</feature>
<gene>
    <name evidence="3" type="ORF">ESCO_003693</name>
</gene>
<feature type="region of interest" description="Disordered" evidence="1">
    <location>
        <begin position="56"/>
        <end position="124"/>
    </location>
</feature>
<evidence type="ECO:0000259" key="2">
    <source>
        <dbReference type="Pfam" id="PF06221"/>
    </source>
</evidence>
<proteinExistence type="predicted"/>
<dbReference type="InterPro" id="IPR039128">
    <property type="entry name" value="TRIP4-like"/>
</dbReference>
<dbReference type="OrthoDB" id="338816at2759"/>
<comment type="caution">
    <text evidence="3">The sequence shown here is derived from an EMBL/GenBank/DDBJ whole genome shotgun (WGS) entry which is preliminary data.</text>
</comment>
<feature type="compositionally biased region" description="Low complexity" evidence="1">
    <location>
        <begin position="169"/>
        <end position="182"/>
    </location>
</feature>
<dbReference type="GO" id="GO:0045893">
    <property type="term" value="P:positive regulation of DNA-templated transcription"/>
    <property type="evidence" value="ECO:0007669"/>
    <property type="project" value="TreeGrafter"/>
</dbReference>
<dbReference type="STRING" id="150374.A0A0M9VX67"/>
<dbReference type="GO" id="GO:0072344">
    <property type="term" value="P:rescue of stalled ribosome"/>
    <property type="evidence" value="ECO:0007669"/>
    <property type="project" value="InterPro"/>
</dbReference>
<dbReference type="GO" id="GO:0008270">
    <property type="term" value="F:zinc ion binding"/>
    <property type="evidence" value="ECO:0007669"/>
    <property type="project" value="InterPro"/>
</dbReference>
<keyword evidence="4" id="KW-1185">Reference proteome</keyword>
<feature type="region of interest" description="Disordered" evidence="1">
    <location>
        <begin position="194"/>
        <end position="229"/>
    </location>
</feature>
<accession>A0A0M9VX67</accession>
<feature type="compositionally biased region" description="Low complexity" evidence="1">
    <location>
        <begin position="69"/>
        <end position="98"/>
    </location>
</feature>
<feature type="region of interest" description="Disordered" evidence="1">
    <location>
        <begin position="321"/>
        <end position="372"/>
    </location>
</feature>
<dbReference type="PANTHER" id="PTHR12963:SF4">
    <property type="entry name" value="ACTIVATING SIGNAL COINTEGRATOR 1"/>
    <property type="match status" value="1"/>
</dbReference>
<dbReference type="InterPro" id="IPR009349">
    <property type="entry name" value="TRIP4/RQT4_C2HC5_Znf"/>
</dbReference>
<feature type="domain" description="TRIP4/RQT4 C2HC5-type zinc finger" evidence="2">
    <location>
        <begin position="264"/>
        <end position="315"/>
    </location>
</feature>
<feature type="region of interest" description="Disordered" evidence="1">
    <location>
        <begin position="459"/>
        <end position="580"/>
    </location>
</feature>